<accession>A0A151T8N3</accession>
<gene>
    <name evidence="1" type="ORF">KK1_017982</name>
</gene>
<name>A0A151T8N3_CAJCA</name>
<reference evidence="1 2" key="1">
    <citation type="journal article" date="2012" name="Nat. Biotechnol.">
        <title>Draft genome sequence of pigeonpea (Cajanus cajan), an orphan legume crop of resource-poor farmers.</title>
        <authorList>
            <person name="Varshney R.K."/>
            <person name="Chen W."/>
            <person name="Li Y."/>
            <person name="Bharti A.K."/>
            <person name="Saxena R.K."/>
            <person name="Schlueter J.A."/>
            <person name="Donoghue M.T."/>
            <person name="Azam S."/>
            <person name="Fan G."/>
            <person name="Whaley A.M."/>
            <person name="Farmer A.D."/>
            <person name="Sheridan J."/>
            <person name="Iwata A."/>
            <person name="Tuteja R."/>
            <person name="Penmetsa R.V."/>
            <person name="Wu W."/>
            <person name="Upadhyaya H.D."/>
            <person name="Yang S.P."/>
            <person name="Shah T."/>
            <person name="Saxena K.B."/>
            <person name="Michael T."/>
            <person name="McCombie W.R."/>
            <person name="Yang B."/>
            <person name="Zhang G."/>
            <person name="Yang H."/>
            <person name="Wang J."/>
            <person name="Spillane C."/>
            <person name="Cook D.R."/>
            <person name="May G.D."/>
            <person name="Xu X."/>
            <person name="Jackson S.A."/>
        </authorList>
    </citation>
    <scope>NUCLEOTIDE SEQUENCE [LARGE SCALE GENOMIC DNA]</scope>
    <source>
        <strain evidence="2">cv. Asha</strain>
    </source>
</reference>
<proteinExistence type="predicted"/>
<organism evidence="1 2">
    <name type="scientific">Cajanus cajan</name>
    <name type="common">Pigeon pea</name>
    <name type="synonym">Cajanus indicus</name>
    <dbReference type="NCBI Taxonomy" id="3821"/>
    <lineage>
        <taxon>Eukaryota</taxon>
        <taxon>Viridiplantae</taxon>
        <taxon>Streptophyta</taxon>
        <taxon>Embryophyta</taxon>
        <taxon>Tracheophyta</taxon>
        <taxon>Spermatophyta</taxon>
        <taxon>Magnoliopsida</taxon>
        <taxon>eudicotyledons</taxon>
        <taxon>Gunneridae</taxon>
        <taxon>Pentapetalae</taxon>
        <taxon>rosids</taxon>
        <taxon>fabids</taxon>
        <taxon>Fabales</taxon>
        <taxon>Fabaceae</taxon>
        <taxon>Papilionoideae</taxon>
        <taxon>50 kb inversion clade</taxon>
        <taxon>NPAAA clade</taxon>
        <taxon>indigoferoid/millettioid clade</taxon>
        <taxon>Phaseoleae</taxon>
        <taxon>Cajanus</taxon>
    </lineage>
</organism>
<dbReference type="AlphaFoldDB" id="A0A151T8N3"/>
<dbReference type="EMBL" id="CM003609">
    <property type="protein sequence ID" value="KYP63413.1"/>
    <property type="molecule type" value="Genomic_DNA"/>
</dbReference>
<keyword evidence="2" id="KW-1185">Reference proteome</keyword>
<evidence type="ECO:0000313" key="2">
    <source>
        <dbReference type="Proteomes" id="UP000075243"/>
    </source>
</evidence>
<evidence type="ECO:0008006" key="3">
    <source>
        <dbReference type="Google" id="ProtNLM"/>
    </source>
</evidence>
<protein>
    <recommendedName>
        <fullName evidence="3">Retrovirus-related Pol polyprotein from transposon TNT 1-94</fullName>
    </recommendedName>
</protein>
<feature type="non-terminal residue" evidence="1">
    <location>
        <position position="1"/>
    </location>
</feature>
<dbReference type="Proteomes" id="UP000075243">
    <property type="component" value="Chromosome 7"/>
</dbReference>
<dbReference type="Gramene" id="C.cajan_17469.t">
    <property type="protein sequence ID" value="C.cajan_17469.t.cds1"/>
    <property type="gene ID" value="C.cajan_17469"/>
</dbReference>
<evidence type="ECO:0000313" key="1">
    <source>
        <dbReference type="EMBL" id="KYP63413.1"/>
    </source>
</evidence>
<sequence>NGNQLSVNQTGMVQISPSLTLNDVLYAPSFKVNLIFVPKLTINHNFLTLFHSFIGFIVQMQSWRVTGIVEMLHNLYQLRTSSIHHVSEEKNGTIEVKTVVRFLLFITRLVILVKLL</sequence>